<name>A0A5J4VUK6_9EUKA</name>
<feature type="compositionally biased region" description="Polar residues" evidence="1">
    <location>
        <begin position="8"/>
        <end position="20"/>
    </location>
</feature>
<dbReference type="SUPFAM" id="SSF48371">
    <property type="entry name" value="ARM repeat"/>
    <property type="match status" value="1"/>
</dbReference>
<gene>
    <name evidence="2" type="ORF">EZS28_018166</name>
</gene>
<dbReference type="OrthoDB" id="195736at2759"/>
<proteinExistence type="predicted"/>
<evidence type="ECO:0000313" key="2">
    <source>
        <dbReference type="EMBL" id="KAA6386307.1"/>
    </source>
</evidence>
<feature type="region of interest" description="Disordered" evidence="1">
    <location>
        <begin position="1"/>
        <end position="20"/>
    </location>
</feature>
<comment type="caution">
    <text evidence="2">The sequence shown here is derived from an EMBL/GenBank/DDBJ whole genome shotgun (WGS) entry which is preliminary data.</text>
</comment>
<dbReference type="Proteomes" id="UP000324800">
    <property type="component" value="Unassembled WGS sequence"/>
</dbReference>
<dbReference type="Gene3D" id="1.25.10.10">
    <property type="entry name" value="Leucine-rich Repeat Variant"/>
    <property type="match status" value="1"/>
</dbReference>
<dbReference type="EMBL" id="SNRW01004862">
    <property type="protein sequence ID" value="KAA6386307.1"/>
    <property type="molecule type" value="Genomic_DNA"/>
</dbReference>
<dbReference type="InterPro" id="IPR016024">
    <property type="entry name" value="ARM-type_fold"/>
</dbReference>
<reference evidence="2 3" key="1">
    <citation type="submission" date="2019-03" db="EMBL/GenBank/DDBJ databases">
        <title>Single cell metagenomics reveals metabolic interactions within the superorganism composed of flagellate Streblomastix strix and complex community of Bacteroidetes bacteria on its surface.</title>
        <authorList>
            <person name="Treitli S.C."/>
            <person name="Kolisko M."/>
            <person name="Husnik F."/>
            <person name="Keeling P."/>
            <person name="Hampl V."/>
        </authorList>
    </citation>
    <scope>NUCLEOTIDE SEQUENCE [LARGE SCALE GENOMIC DNA]</scope>
    <source>
        <strain evidence="2">ST1C</strain>
    </source>
</reference>
<protein>
    <submittedName>
        <fullName evidence="2">Uncharacterized protein</fullName>
    </submittedName>
</protein>
<sequence length="301" mass="33238">MEEESIRASKTTSNDTNPTNFATSIPQLAIAIKSSDQNIQIPAFKHILEIVVNEPESIEAVYENDIVSTLNKLLNDNQEGEIFVISQSILNVIGIRSEVVDAVVRARAATEPLIQIIHSSNEKQSKAGSKALSDLVAENDTICNSLLTTGFAELVLHTLTSNNQIQSESSSLPFETPIFIKIGLLDVVLRLVTTAEGLQPLSLLIPILEEIKLNGNDELKNKSKKILGILSTECIGHLFRAREITNSEIKREIINHLKLIIQKKNAEWMKFALKALNRLALNGANRAEIEKDGFVIPDEND</sequence>
<accession>A0A5J4VUK6</accession>
<organism evidence="2 3">
    <name type="scientific">Streblomastix strix</name>
    <dbReference type="NCBI Taxonomy" id="222440"/>
    <lineage>
        <taxon>Eukaryota</taxon>
        <taxon>Metamonada</taxon>
        <taxon>Preaxostyla</taxon>
        <taxon>Oxymonadida</taxon>
        <taxon>Streblomastigidae</taxon>
        <taxon>Streblomastix</taxon>
    </lineage>
</organism>
<evidence type="ECO:0000313" key="3">
    <source>
        <dbReference type="Proteomes" id="UP000324800"/>
    </source>
</evidence>
<evidence type="ECO:0000256" key="1">
    <source>
        <dbReference type="SAM" id="MobiDB-lite"/>
    </source>
</evidence>
<dbReference type="InterPro" id="IPR011989">
    <property type="entry name" value="ARM-like"/>
</dbReference>
<dbReference type="AlphaFoldDB" id="A0A5J4VUK6"/>